<evidence type="ECO:0000256" key="1">
    <source>
        <dbReference type="SAM" id="SignalP"/>
    </source>
</evidence>
<dbReference type="AlphaFoldDB" id="Q86M90"/>
<evidence type="ECO:0000313" key="2">
    <source>
        <dbReference type="EMBL" id="AAO74845.1"/>
    </source>
</evidence>
<dbReference type="VEuPathDB" id="VectorBase:ASTE006148"/>
<sequence>MGSQVARLWAAVLLLAALYSCEEAAVSVRPPTPNSCLFEAGAIFEAPPITCRPLVACDGEQILKAYLKINEACRIKASERLQAREYFLYRVNYWQDDHAFLFNNVIESHANHMVVQDAERLMQLPAKLVDELNLKLLIYSIESGRTQDALLLYTTMKHQWKPSQLLDEIERNPSGVNEVLVLHVLDFARALPIKTVRVELYKALVGVLRRHRLNGSYASLVYAGDVVAIFTAQKDKDTYLSAPYGVVLHRLRNELRQLQFDFNVWVANKFPRHYTQFLTEIFFFVPQTWSAIDRRRLFEIASMFKAKGHRYQVIEVFLKYAKQYDRPYVAKLVETLPTLALEVDNLRRTVEQTGNHKNEVDRIKAIQDRFSTTSWNRRNYRAYLHIMRTQGKFGKKYLAMESKG</sequence>
<name>Q86M90_ANOST</name>
<feature type="signal peptide" evidence="1">
    <location>
        <begin position="1"/>
        <end position="24"/>
    </location>
</feature>
<dbReference type="VEuPathDB" id="VectorBase:ASTEI04471"/>
<keyword evidence="1" id="KW-0732">Signal</keyword>
<protein>
    <submittedName>
        <fullName evidence="2">SG1D salivary protein</fullName>
    </submittedName>
</protein>
<dbReference type="EMBL" id="AY226459">
    <property type="protein sequence ID" value="AAO74845.1"/>
    <property type="molecule type" value="mRNA"/>
</dbReference>
<accession>Q86M90</accession>
<dbReference type="PROSITE" id="PS51257">
    <property type="entry name" value="PROKAR_LIPOPROTEIN"/>
    <property type="match status" value="1"/>
</dbReference>
<dbReference type="VEuPathDB" id="VectorBase:ASTEI20_040817"/>
<reference evidence="2" key="1">
    <citation type="journal article" date="2003" name="Insect Biochem. Mol. Biol.">
        <title>Exploring the salivary gland transcriptome and proteome of the Anopheles stephensi mosquito.</title>
        <authorList>
            <person name="Valenzuela J.G."/>
            <person name="Francischetti I.M."/>
            <person name="Pham V.M."/>
            <person name="Garfield M.K."/>
            <person name="Ribeiro J.M."/>
        </authorList>
    </citation>
    <scope>NUCLEOTIDE SEQUENCE</scope>
</reference>
<organism evidence="2">
    <name type="scientific">Anopheles stephensi</name>
    <name type="common">Indo-Pakistan malaria mosquito</name>
    <dbReference type="NCBI Taxonomy" id="30069"/>
    <lineage>
        <taxon>Eukaryota</taxon>
        <taxon>Metazoa</taxon>
        <taxon>Ecdysozoa</taxon>
        <taxon>Arthropoda</taxon>
        <taxon>Hexapoda</taxon>
        <taxon>Insecta</taxon>
        <taxon>Pterygota</taxon>
        <taxon>Neoptera</taxon>
        <taxon>Endopterygota</taxon>
        <taxon>Diptera</taxon>
        <taxon>Nematocera</taxon>
        <taxon>Culicoidea</taxon>
        <taxon>Culicidae</taxon>
        <taxon>Anophelinae</taxon>
        <taxon>Anopheles</taxon>
    </lineage>
</organism>
<proteinExistence type="evidence at transcript level"/>
<feature type="chain" id="PRO_5004300799" evidence="1">
    <location>
        <begin position="25"/>
        <end position="404"/>
    </location>
</feature>